<dbReference type="PATRIC" id="fig|199198.4.peg.1015"/>
<dbReference type="InterPro" id="IPR020084">
    <property type="entry name" value="NUDIX_hydrolase_CS"/>
</dbReference>
<keyword evidence="2 4" id="KW-0378">Hydrolase</keyword>
<evidence type="ECO:0000256" key="2">
    <source>
        <dbReference type="ARBA" id="ARBA00022801"/>
    </source>
</evidence>
<proteinExistence type="predicted"/>
<organism evidence="4 5">
    <name type="scientific">Pseudomonas syringae pv. aceris</name>
    <dbReference type="NCBI Taxonomy" id="199198"/>
    <lineage>
        <taxon>Bacteria</taxon>
        <taxon>Pseudomonadati</taxon>
        <taxon>Pseudomonadota</taxon>
        <taxon>Gammaproteobacteria</taxon>
        <taxon>Pseudomonadales</taxon>
        <taxon>Pseudomonadaceae</taxon>
        <taxon>Pseudomonas</taxon>
        <taxon>Pseudomonas syringae</taxon>
    </lineage>
</organism>
<dbReference type="PROSITE" id="PS00893">
    <property type="entry name" value="NUDIX_BOX"/>
    <property type="match status" value="1"/>
</dbReference>
<dbReference type="Gene3D" id="3.90.79.10">
    <property type="entry name" value="Nucleoside Triphosphate Pyrophosphohydrolase"/>
    <property type="match status" value="1"/>
</dbReference>
<gene>
    <name evidence="4" type="ORF">ALO91_02094</name>
</gene>
<dbReference type="CDD" id="cd02883">
    <property type="entry name" value="NUDIX_Hydrolase"/>
    <property type="match status" value="1"/>
</dbReference>
<dbReference type="RefSeq" id="WP_003401142.1">
    <property type="nucleotide sequence ID" value="NZ_LGAR01000178.1"/>
</dbReference>
<dbReference type="PROSITE" id="PS51462">
    <property type="entry name" value="NUDIX"/>
    <property type="match status" value="1"/>
</dbReference>
<dbReference type="SUPFAM" id="SSF55811">
    <property type="entry name" value="Nudix"/>
    <property type="match status" value="1"/>
</dbReference>
<evidence type="ECO:0000313" key="5">
    <source>
        <dbReference type="Proteomes" id="UP000050297"/>
    </source>
</evidence>
<protein>
    <submittedName>
        <fullName evidence="4">NUDIX hydrolase</fullName>
    </submittedName>
</protein>
<evidence type="ECO:0000259" key="3">
    <source>
        <dbReference type="PROSITE" id="PS51462"/>
    </source>
</evidence>
<evidence type="ECO:0000256" key="1">
    <source>
        <dbReference type="ARBA" id="ARBA00001946"/>
    </source>
</evidence>
<dbReference type="InterPro" id="IPR015797">
    <property type="entry name" value="NUDIX_hydrolase-like_dom_sf"/>
</dbReference>
<dbReference type="Proteomes" id="UP000050297">
    <property type="component" value="Unassembled WGS sequence"/>
</dbReference>
<dbReference type="Pfam" id="PF00293">
    <property type="entry name" value="NUDIX"/>
    <property type="match status" value="1"/>
</dbReference>
<accession>A0A0L8IIX2</accession>
<reference evidence="4 5" key="1">
    <citation type="submission" date="2015-09" db="EMBL/GenBank/DDBJ databases">
        <title>Genome announcement of multiple Pseudomonas syringae strains.</title>
        <authorList>
            <person name="Thakur S."/>
            <person name="Wang P.W."/>
            <person name="Gong Y."/>
            <person name="Weir B.S."/>
            <person name="Guttman D.S."/>
        </authorList>
    </citation>
    <scope>NUCLEOTIDE SEQUENCE [LARGE SCALE GENOMIC DNA]</scope>
    <source>
        <strain evidence="4 5">ICMP2802</strain>
    </source>
</reference>
<dbReference type="GO" id="GO:0016787">
    <property type="term" value="F:hydrolase activity"/>
    <property type="evidence" value="ECO:0007669"/>
    <property type="project" value="UniProtKB-KW"/>
</dbReference>
<dbReference type="PANTHER" id="PTHR43046">
    <property type="entry name" value="GDP-MANNOSE MANNOSYL HYDROLASE"/>
    <property type="match status" value="1"/>
</dbReference>
<evidence type="ECO:0000313" key="4">
    <source>
        <dbReference type="EMBL" id="KPW17856.1"/>
    </source>
</evidence>
<dbReference type="InterPro" id="IPR000086">
    <property type="entry name" value="NUDIX_hydrolase_dom"/>
</dbReference>
<dbReference type="PANTHER" id="PTHR43046:SF15">
    <property type="entry name" value="MUTT_NUDIX FAMILY PROTEIN"/>
    <property type="match status" value="1"/>
</dbReference>
<comment type="caution">
    <text evidence="4">The sequence shown here is derived from an EMBL/GenBank/DDBJ whole genome shotgun (WGS) entry which is preliminary data.</text>
</comment>
<sequence length="175" mass="20505">MQLITEIIHPDLKSTQGRIFRRHAARGIVLRDEKILLLFTERYNDFSFPGGGLDANEDIVTGLKRELEEETGAREIQVLEHYGYIEEYRPYWKPQYDLMHMTSHFYMCDVAHQLEPVRMESHEIANGMRPVWIGVTEAIAHNEAVMQRQESSMGQSIQREIFMLRKVEAELIVSR</sequence>
<comment type="cofactor">
    <cofactor evidence="1">
        <name>Mg(2+)</name>
        <dbReference type="ChEBI" id="CHEBI:18420"/>
    </cofactor>
</comment>
<feature type="domain" description="Nudix hydrolase" evidence="3">
    <location>
        <begin position="21"/>
        <end position="157"/>
    </location>
</feature>
<name>A0A0L8IIX2_PSESX</name>
<dbReference type="AlphaFoldDB" id="A0A0L8IIX2"/>
<dbReference type="EMBL" id="LJPM01000343">
    <property type="protein sequence ID" value="KPW17856.1"/>
    <property type="molecule type" value="Genomic_DNA"/>
</dbReference>